<dbReference type="AlphaFoldDB" id="A0A0U0ZQS6"/>
<sequence>MHDRSLADARLQGLAEQFQWAAAMQSADRPLRYYVSWDHHLELWYTQPEQSQFVGFDAERSKITLYRRGVAVRVIHVRDADPAAQLAQVEEWMMTYGQPSGRSTPRVAPAVPAGITPRQEVIDWIADRSEELWPYPPNGYPRVHTDKLGWRAQKKVRKLLDTGTLPQRPPARALRFYEHGPGGVPVTEVGIAAGLGAAATFTTTAAFALEPPLMVIDSVAGMLAGAMLWFFIAYNGFHGPLMRKVGELTGNRWDRDAVEYVPWAHAKIATAAPLAAAASSLRARRLAARSPSDRVGQDCAILLVAELICESMTKQYVTLSAGAVLAAEHIDTDRELHEIAWSVTDLRAHSAERDGEHPMIAQDRAQAVAALREALIDRVTALYVRERELAAQAQLVQAVAADTLDREHQRWLETAPQEMPDLSGILGAPWIHKAAADRLAPGTATWEEDRPTAQSGVQEPPNRARRPEQ</sequence>
<name>A0A0U0ZQS6_9MYCO</name>
<evidence type="ECO:0000256" key="1">
    <source>
        <dbReference type="SAM" id="MobiDB-lite"/>
    </source>
</evidence>
<protein>
    <submittedName>
        <fullName evidence="2">Uncharacterized protein</fullName>
    </submittedName>
</protein>
<feature type="region of interest" description="Disordered" evidence="1">
    <location>
        <begin position="439"/>
        <end position="469"/>
    </location>
</feature>
<organism evidence="2 3">
    <name type="scientific">Mycobacteroides abscessus</name>
    <dbReference type="NCBI Taxonomy" id="36809"/>
    <lineage>
        <taxon>Bacteria</taxon>
        <taxon>Bacillati</taxon>
        <taxon>Actinomycetota</taxon>
        <taxon>Actinomycetes</taxon>
        <taxon>Mycobacteriales</taxon>
        <taxon>Mycobacteriaceae</taxon>
        <taxon>Mycobacteroides</taxon>
    </lineage>
</organism>
<accession>A0A0U0ZQS6</accession>
<reference evidence="2 3" key="1">
    <citation type="submission" date="2015-03" db="EMBL/GenBank/DDBJ databases">
        <authorList>
            <person name="Murphy D."/>
        </authorList>
    </citation>
    <scope>NUCLEOTIDE SEQUENCE [LARGE SCALE GENOMIC DNA]</scope>
    <source>
        <strain evidence="2 3">PAP088</strain>
    </source>
</reference>
<dbReference type="EMBL" id="CSWP01000009">
    <property type="protein sequence ID" value="CPV65934.1"/>
    <property type="molecule type" value="Genomic_DNA"/>
</dbReference>
<evidence type="ECO:0000313" key="2">
    <source>
        <dbReference type="EMBL" id="CPV65934.1"/>
    </source>
</evidence>
<dbReference type="Proteomes" id="UP000045782">
    <property type="component" value="Unassembled WGS sequence"/>
</dbReference>
<proteinExistence type="predicted"/>
<evidence type="ECO:0000313" key="3">
    <source>
        <dbReference type="Proteomes" id="UP000045782"/>
    </source>
</evidence>
<gene>
    <name evidence="2" type="ORF">ERS075579_03907</name>
</gene>